<dbReference type="Gene3D" id="2.60.120.560">
    <property type="entry name" value="Exo-inulinase, domain 1"/>
    <property type="match status" value="1"/>
</dbReference>
<organism evidence="1">
    <name type="scientific">freshwater metagenome</name>
    <dbReference type="NCBI Taxonomy" id="449393"/>
    <lineage>
        <taxon>unclassified sequences</taxon>
        <taxon>metagenomes</taxon>
        <taxon>ecological metagenomes</taxon>
    </lineage>
</organism>
<evidence type="ECO:0000313" key="1">
    <source>
        <dbReference type="EMBL" id="CAB4322691.1"/>
    </source>
</evidence>
<name>A0A6J5YE76_9ZZZZ</name>
<dbReference type="AlphaFoldDB" id="A0A6J5YE76"/>
<proteinExistence type="predicted"/>
<reference evidence="1" key="1">
    <citation type="submission" date="2020-05" db="EMBL/GenBank/DDBJ databases">
        <authorList>
            <person name="Chiriac C."/>
            <person name="Salcher M."/>
            <person name="Ghai R."/>
            <person name="Kavagutti S V."/>
        </authorList>
    </citation>
    <scope>NUCLEOTIDE SEQUENCE</scope>
</reference>
<sequence>MRERNSRNGSTLMDAGRFTKSRSRTGARLIAALLLLSALGVVGSGGIASAGTISSGVSGTTLLADSFGVKDSLITNEYAFWNPGSLSAVRSTTWDVTSGSLLARNGMAWSGVPDAIEPDANSSNGTDSAIFRLVTKRKDFGSVNVSFRLRHNTFSSTPATPAVAWDGEHVFLRYVDESSLYSVSFNRRDGTTAIKKKVPGGSSNGGTYFTLAAGRNSFSSGGFHNVRAMIFDNPGGSVSIRLRVDGVLVLSATDSGTGGPVIRSGAVGIRGDNSDFNLDDFVVTVH</sequence>
<protein>
    <submittedName>
        <fullName evidence="1">Unannotated protein</fullName>
    </submittedName>
</protein>
<dbReference type="EMBL" id="CAEMXZ010000011">
    <property type="protein sequence ID" value="CAB4322691.1"/>
    <property type="molecule type" value="Genomic_DNA"/>
</dbReference>
<accession>A0A6J5YE76</accession>
<gene>
    <name evidence="1" type="ORF">UFOPK1392_00427</name>
</gene>